<comment type="caution">
    <text evidence="1">The sequence shown here is derived from an EMBL/GenBank/DDBJ whole genome shotgun (WGS) entry which is preliminary data.</text>
</comment>
<keyword evidence="2" id="KW-1185">Reference proteome</keyword>
<evidence type="ECO:0000313" key="2">
    <source>
        <dbReference type="Proteomes" id="UP001163603"/>
    </source>
</evidence>
<dbReference type="EMBL" id="CM047736">
    <property type="protein sequence ID" value="KAJ0054161.1"/>
    <property type="molecule type" value="Genomic_DNA"/>
</dbReference>
<protein>
    <submittedName>
        <fullName evidence="1">Uncharacterized protein</fullName>
    </submittedName>
</protein>
<dbReference type="Proteomes" id="UP001163603">
    <property type="component" value="Chromosome 1"/>
</dbReference>
<accession>A0ACC0ZLN8</accession>
<name>A0ACC0ZLN8_9ROSI</name>
<proteinExistence type="predicted"/>
<organism evidence="1 2">
    <name type="scientific">Pistacia integerrima</name>
    <dbReference type="NCBI Taxonomy" id="434235"/>
    <lineage>
        <taxon>Eukaryota</taxon>
        <taxon>Viridiplantae</taxon>
        <taxon>Streptophyta</taxon>
        <taxon>Embryophyta</taxon>
        <taxon>Tracheophyta</taxon>
        <taxon>Spermatophyta</taxon>
        <taxon>Magnoliopsida</taxon>
        <taxon>eudicotyledons</taxon>
        <taxon>Gunneridae</taxon>
        <taxon>Pentapetalae</taxon>
        <taxon>rosids</taxon>
        <taxon>malvids</taxon>
        <taxon>Sapindales</taxon>
        <taxon>Anacardiaceae</taxon>
        <taxon>Pistacia</taxon>
    </lineage>
</organism>
<gene>
    <name evidence="1" type="ORF">Pint_02437</name>
</gene>
<reference evidence="2" key="1">
    <citation type="journal article" date="2023" name="G3 (Bethesda)">
        <title>Genome assembly and association tests identify interacting loci associated with vigor, precocity, and sex in interspecific pistachio rootstocks.</title>
        <authorList>
            <person name="Palmer W."/>
            <person name="Jacygrad E."/>
            <person name="Sagayaradj S."/>
            <person name="Cavanaugh K."/>
            <person name="Han R."/>
            <person name="Bertier L."/>
            <person name="Beede B."/>
            <person name="Kafkas S."/>
            <person name="Golino D."/>
            <person name="Preece J."/>
            <person name="Michelmore R."/>
        </authorList>
    </citation>
    <scope>NUCLEOTIDE SEQUENCE [LARGE SCALE GENOMIC DNA]</scope>
</reference>
<evidence type="ECO:0000313" key="1">
    <source>
        <dbReference type="EMBL" id="KAJ0054161.1"/>
    </source>
</evidence>
<sequence>MIFLLKLLIVSSMMRMWVSAKAIGRVDVSINNYLQNKLDLTVHCKSANDDLGEHIVPYLKNYTFTFKKRFFQGTLFFCSFQWNGPLHWFDIYDQSRDDCDDCLWEITETGPCFYSQCYEWNKS</sequence>